<sequence>MSSSGAAPEAVEGASPNLADNSNPDVAPETVNMTDADELAAANDAEASSETGRLRTLLGVLKRMLGVSDMAAVRLSLPANLLEPVGNLEYWTYLDRADLLTCLPELQDPLDRMLAAVRFSMTKEFRYVRGSVCKPFNSILGEHFRCHWDFTPLAFSADGLATPTANLLTSSPASLQLVGSVGGNGSAAGGSKKNYARSAQGDSLASGDNSPPTNNKGTFKGTFSPKRPPVNRSASTAESIKGKLSPNTAAQGGGAGGTLSRFLSRGKSSTNAANAAREAEEQQQKLEQQQREQAKADAEDAGSDGDGGSFKSANDDDDALSVGAKSDGKGKQRVVFLTEQVSHHPPISSYYVECNAGPDSAVSLYGVDQISAKFTGTTVKVNAGSENRGVFTRIDRGHGAGEEYQITHPTASVNGLLRGNLWIALTDAEYVTCRGPEGSGGKQLRAIIEHKDESWVGKAKYAFEGVIYEYEGDPEQYKRSKEVPPDSVVATIEGSWKGKITYTKRGEKESRLLLNIADLDTIPKSVRPLESQLELESRRIWEPVSSAIVSKQYGEATKAKQVIEQRQRDVAAERRKKGEEFVPQYFETDITDGRPKLTQAGREALEEEMKL</sequence>
<evidence type="ECO:0000256" key="2">
    <source>
        <dbReference type="RuleBase" id="RU003844"/>
    </source>
</evidence>
<dbReference type="AlphaFoldDB" id="A0A177T8R7"/>
<dbReference type="GO" id="GO:0032934">
    <property type="term" value="F:sterol binding"/>
    <property type="evidence" value="ECO:0007669"/>
    <property type="project" value="TreeGrafter"/>
</dbReference>
<dbReference type="EMBL" id="LWDF02001002">
    <property type="protein sequence ID" value="KAE8240939.1"/>
    <property type="molecule type" value="Genomic_DNA"/>
</dbReference>
<evidence type="ECO:0000256" key="3">
    <source>
        <dbReference type="SAM" id="MobiDB-lite"/>
    </source>
</evidence>
<feature type="compositionally biased region" description="Basic and acidic residues" evidence="3">
    <location>
        <begin position="277"/>
        <end position="298"/>
    </location>
</feature>
<dbReference type="Proteomes" id="UP000077521">
    <property type="component" value="Unassembled WGS sequence"/>
</dbReference>
<proteinExistence type="inferred from homology"/>
<dbReference type="InterPro" id="IPR037239">
    <property type="entry name" value="OSBP_sf"/>
</dbReference>
<gene>
    <name evidence="4" type="ORF">A4X13_0g7625</name>
</gene>
<evidence type="ECO:0000256" key="1">
    <source>
        <dbReference type="ARBA" id="ARBA00008842"/>
    </source>
</evidence>
<feature type="region of interest" description="Disordered" evidence="3">
    <location>
        <begin position="1"/>
        <end position="29"/>
    </location>
</feature>
<dbReference type="GO" id="GO:0016020">
    <property type="term" value="C:membrane"/>
    <property type="evidence" value="ECO:0007669"/>
    <property type="project" value="TreeGrafter"/>
</dbReference>
<dbReference type="GO" id="GO:0005829">
    <property type="term" value="C:cytosol"/>
    <property type="evidence" value="ECO:0007669"/>
    <property type="project" value="TreeGrafter"/>
</dbReference>
<dbReference type="Gene3D" id="3.30.70.3490">
    <property type="match status" value="1"/>
</dbReference>
<dbReference type="Pfam" id="PF01237">
    <property type="entry name" value="Oxysterol_BP"/>
    <property type="match status" value="2"/>
</dbReference>
<protein>
    <submittedName>
        <fullName evidence="4">Uncharacterized protein</fullName>
    </submittedName>
</protein>
<evidence type="ECO:0000313" key="4">
    <source>
        <dbReference type="EMBL" id="KAE8240939.1"/>
    </source>
</evidence>
<dbReference type="InterPro" id="IPR000648">
    <property type="entry name" value="Oxysterol-bd"/>
</dbReference>
<dbReference type="InterPro" id="IPR018494">
    <property type="entry name" value="Oxysterol-bd_CS"/>
</dbReference>
<dbReference type="Gene3D" id="2.40.160.120">
    <property type="match status" value="1"/>
</dbReference>
<dbReference type="SUPFAM" id="SSF144000">
    <property type="entry name" value="Oxysterol-binding protein-like"/>
    <property type="match status" value="2"/>
</dbReference>
<dbReference type="PANTHER" id="PTHR10972">
    <property type="entry name" value="OXYSTEROL-BINDING PROTEIN-RELATED"/>
    <property type="match status" value="1"/>
</dbReference>
<name>A0A177T8R7_9BASI</name>
<comment type="similarity">
    <text evidence="1 2">Belongs to the OSBP family.</text>
</comment>
<evidence type="ECO:0000313" key="5">
    <source>
        <dbReference type="Proteomes" id="UP000077521"/>
    </source>
</evidence>
<comment type="caution">
    <text evidence="4">The sequence shown here is derived from an EMBL/GenBank/DDBJ whole genome shotgun (WGS) entry which is preliminary data.</text>
</comment>
<feature type="region of interest" description="Disordered" evidence="3">
    <location>
        <begin position="186"/>
        <end position="326"/>
    </location>
</feature>
<accession>A0A177T8R7</accession>
<dbReference type="PROSITE" id="PS01013">
    <property type="entry name" value="OSBP"/>
    <property type="match status" value="1"/>
</dbReference>
<feature type="compositionally biased region" description="Polar residues" evidence="3">
    <location>
        <begin position="200"/>
        <end position="217"/>
    </location>
</feature>
<reference evidence="4" key="1">
    <citation type="submission" date="2016-04" db="EMBL/GenBank/DDBJ databases">
        <authorList>
            <person name="Nguyen H.D."/>
            <person name="Samba Siva P."/>
            <person name="Cullis J."/>
            <person name="Levesque C.A."/>
            <person name="Hambleton S."/>
        </authorList>
    </citation>
    <scope>NUCLEOTIDE SEQUENCE</scope>
    <source>
        <strain evidence="4">DAOMC 236416</strain>
    </source>
</reference>
<reference evidence="4" key="2">
    <citation type="journal article" date="2019" name="IMA Fungus">
        <title>Genome sequencing and comparison of five Tilletia species to identify candidate genes for the detection of regulated species infecting wheat.</title>
        <authorList>
            <person name="Nguyen H.D.T."/>
            <person name="Sultana T."/>
            <person name="Kesanakurti P."/>
            <person name="Hambleton S."/>
        </authorList>
    </citation>
    <scope>NUCLEOTIDE SEQUENCE</scope>
    <source>
        <strain evidence="4">DAOMC 236416</strain>
    </source>
</reference>
<keyword evidence="5" id="KW-1185">Reference proteome</keyword>
<dbReference type="PANTHER" id="PTHR10972:SF212">
    <property type="entry name" value="OXYSTEROL-BINDING PROTEIN-LIKE PROTEIN 1"/>
    <property type="match status" value="1"/>
</dbReference>
<organism evidence="4 5">
    <name type="scientific">Tilletia indica</name>
    <dbReference type="NCBI Taxonomy" id="43049"/>
    <lineage>
        <taxon>Eukaryota</taxon>
        <taxon>Fungi</taxon>
        <taxon>Dikarya</taxon>
        <taxon>Basidiomycota</taxon>
        <taxon>Ustilaginomycotina</taxon>
        <taxon>Exobasidiomycetes</taxon>
        <taxon>Tilletiales</taxon>
        <taxon>Tilletiaceae</taxon>
        <taxon>Tilletia</taxon>
    </lineage>
</organism>